<accession>X0ZMN7</accession>
<name>X0ZMN7_9ZZZZ</name>
<comment type="caution">
    <text evidence="1">The sequence shown here is derived from an EMBL/GenBank/DDBJ whole genome shotgun (WGS) entry which is preliminary data.</text>
</comment>
<proteinExistence type="predicted"/>
<gene>
    <name evidence="1" type="ORF">S01H4_17435</name>
</gene>
<reference evidence="1" key="1">
    <citation type="journal article" date="2014" name="Front. Microbiol.">
        <title>High frequency of phylogenetically diverse reductive dehalogenase-homologous genes in deep subseafloor sedimentary metagenomes.</title>
        <authorList>
            <person name="Kawai M."/>
            <person name="Futagami T."/>
            <person name="Toyoda A."/>
            <person name="Takaki Y."/>
            <person name="Nishi S."/>
            <person name="Hori S."/>
            <person name="Arai W."/>
            <person name="Tsubouchi T."/>
            <person name="Morono Y."/>
            <person name="Uchiyama I."/>
            <person name="Ito T."/>
            <person name="Fujiyama A."/>
            <person name="Inagaki F."/>
            <person name="Takami H."/>
        </authorList>
    </citation>
    <scope>NUCLEOTIDE SEQUENCE</scope>
    <source>
        <strain evidence="1">Expedition CK06-06</strain>
    </source>
</reference>
<evidence type="ECO:0000313" key="1">
    <source>
        <dbReference type="EMBL" id="GAG61653.1"/>
    </source>
</evidence>
<dbReference type="AlphaFoldDB" id="X0ZMN7"/>
<sequence length="287" mass="30898">MAEWATYDELTAALLNQKSVYVGAGVPAALYDGQVWVDISTDPPLLKLYDTTNTQWMEFNPVYYETQAGAWANPAVTPITNGTLVIVYNSTQAGTRLYMYSNSAWTYLSSAEAVAIATYTTQSINFAAGDQSLTNTGLTHIGDGDTRANCEFDMYVNGGWVNASWRVDDMCQGIYVSHPSYIRLTHSAAGPHQAIAITRVFPAGVTITDTSLGAGASIVLDAGVGTWMGDTDDIDLETNDSDGWDVVTSGLFGGTFVSDGTNVRLTNTDGGGAHNYFSHLYTPLMIW</sequence>
<protein>
    <submittedName>
        <fullName evidence="1">Uncharacterized protein</fullName>
    </submittedName>
</protein>
<organism evidence="1">
    <name type="scientific">marine sediment metagenome</name>
    <dbReference type="NCBI Taxonomy" id="412755"/>
    <lineage>
        <taxon>unclassified sequences</taxon>
        <taxon>metagenomes</taxon>
        <taxon>ecological metagenomes</taxon>
    </lineage>
</organism>
<dbReference type="EMBL" id="BART01007679">
    <property type="protein sequence ID" value="GAG61653.1"/>
    <property type="molecule type" value="Genomic_DNA"/>
</dbReference>